<protein>
    <recommendedName>
        <fullName evidence="4">Glycosyltransferase</fullName>
        <ecNumber evidence="4">2.4.1.-</ecNumber>
    </recommendedName>
</protein>
<keyword evidence="2 3" id="KW-0808">Transferase</keyword>
<dbReference type="OrthoDB" id="5835829at2759"/>
<dbReference type="InterPro" id="IPR035595">
    <property type="entry name" value="UDP_glycos_trans_CS"/>
</dbReference>
<dbReference type="AlphaFoldDB" id="A0A9Q0H3B9"/>
<accession>A0A9Q0H3B9</accession>
<comment type="similarity">
    <text evidence="1 3">Belongs to the UDP-glycosyltransferase family.</text>
</comment>
<keyword evidence="6" id="KW-1185">Reference proteome</keyword>
<evidence type="ECO:0000256" key="3">
    <source>
        <dbReference type="RuleBase" id="RU003718"/>
    </source>
</evidence>
<dbReference type="FunFam" id="3.40.50.2000:FF:000019">
    <property type="entry name" value="Glycosyltransferase"/>
    <property type="match status" value="1"/>
</dbReference>
<dbReference type="EC" id="2.4.1.-" evidence="4"/>
<dbReference type="InterPro" id="IPR002213">
    <property type="entry name" value="UDP_glucos_trans"/>
</dbReference>
<evidence type="ECO:0000256" key="1">
    <source>
        <dbReference type="ARBA" id="ARBA00009995"/>
    </source>
</evidence>
<evidence type="ECO:0000256" key="2">
    <source>
        <dbReference type="ARBA" id="ARBA00022679"/>
    </source>
</evidence>
<dbReference type="PANTHER" id="PTHR11926:SF1534">
    <property type="entry name" value="GLYCOSYLTRANSFERASE"/>
    <property type="match status" value="1"/>
</dbReference>
<dbReference type="SUPFAM" id="SSF53756">
    <property type="entry name" value="UDP-Glycosyltransferase/glycogen phosphorylase"/>
    <property type="match status" value="1"/>
</dbReference>
<dbReference type="GO" id="GO:0080044">
    <property type="term" value="F:quercetin 7-O-glucosyltransferase activity"/>
    <property type="evidence" value="ECO:0007669"/>
    <property type="project" value="TreeGrafter"/>
</dbReference>
<dbReference type="Gene3D" id="3.40.50.2000">
    <property type="entry name" value="Glycogen Phosphorylase B"/>
    <property type="match status" value="2"/>
</dbReference>
<dbReference type="Proteomes" id="UP001141806">
    <property type="component" value="Unassembled WGS sequence"/>
</dbReference>
<proteinExistence type="inferred from homology"/>
<reference evidence="5" key="1">
    <citation type="journal article" date="2023" name="Plant J.">
        <title>The genome of the king protea, Protea cynaroides.</title>
        <authorList>
            <person name="Chang J."/>
            <person name="Duong T.A."/>
            <person name="Schoeman C."/>
            <person name="Ma X."/>
            <person name="Roodt D."/>
            <person name="Barker N."/>
            <person name="Li Z."/>
            <person name="Van de Peer Y."/>
            <person name="Mizrachi E."/>
        </authorList>
    </citation>
    <scope>NUCLEOTIDE SEQUENCE</scope>
    <source>
        <tissue evidence="5">Young leaves</tissue>
    </source>
</reference>
<dbReference type="Pfam" id="PF00201">
    <property type="entry name" value="UDPGT"/>
    <property type="match status" value="1"/>
</dbReference>
<sequence length="526" mass="59371">MATRTSSSPLPKSGAALKGYNFASTWEQERGLFQSCLSKSFDISKQHVTKKGRAGQSLYVHSCLALQFQKERKRKQIVMEHHHHFLVWAFPAQGHINPTLQFAKHVLLTGARVTFVTSFSAYSRMENTSSASPRLTFAPFSDGYDDGFKIKGPDRHNHVSEIKRIGSKFITDLTANLAKEGRPITCIVYSLVLPWAAQLARDLGIPSVFLWIQPATVFSLYYYYFHGYEAVMTSDQIELPGLPLLTSKDVPSFFFDSNNPIIQVFQEHFETLEQETKPWVLVNTFDALEPQSLRAIGKINLIGIGPLLNNPSDRSFRADLFHQGSKDYMEWLNSKMDASVVYVSFGSLAELSKPQMEAIGNGLLESRRPFLWVIREGEEDKEKAEIMVRFEEMNPEGLIVPWCSQVEVLSHPSVGCFVTHCGWNSTLEGLVAGVPMVGFPYFSDQPTNAKLIQDVWRTGVRVRVSDEDGIVKSEEIVRCLKMVMEDESGEEMRKAAKRWSVLSRETVKEGGSSYRNIRAFMKVIGV</sequence>
<dbReference type="PANTHER" id="PTHR11926">
    <property type="entry name" value="GLUCOSYL/GLUCURONOSYL TRANSFERASES"/>
    <property type="match status" value="1"/>
</dbReference>
<comment type="caution">
    <text evidence="5">The sequence shown here is derived from an EMBL/GenBank/DDBJ whole genome shotgun (WGS) entry which is preliminary data.</text>
</comment>
<dbReference type="EMBL" id="JAMYWD010000010">
    <property type="protein sequence ID" value="KAJ4959107.1"/>
    <property type="molecule type" value="Genomic_DNA"/>
</dbReference>
<dbReference type="PROSITE" id="PS00375">
    <property type="entry name" value="UDPGT"/>
    <property type="match status" value="1"/>
</dbReference>
<evidence type="ECO:0000313" key="5">
    <source>
        <dbReference type="EMBL" id="KAJ4959107.1"/>
    </source>
</evidence>
<evidence type="ECO:0000256" key="4">
    <source>
        <dbReference type="RuleBase" id="RU362057"/>
    </source>
</evidence>
<gene>
    <name evidence="5" type="ORF">NE237_026218</name>
</gene>
<keyword evidence="3" id="KW-0328">Glycosyltransferase</keyword>
<name>A0A9Q0H3B9_9MAGN</name>
<dbReference type="CDD" id="cd03784">
    <property type="entry name" value="GT1_Gtf-like"/>
    <property type="match status" value="1"/>
</dbReference>
<organism evidence="5 6">
    <name type="scientific">Protea cynaroides</name>
    <dbReference type="NCBI Taxonomy" id="273540"/>
    <lineage>
        <taxon>Eukaryota</taxon>
        <taxon>Viridiplantae</taxon>
        <taxon>Streptophyta</taxon>
        <taxon>Embryophyta</taxon>
        <taxon>Tracheophyta</taxon>
        <taxon>Spermatophyta</taxon>
        <taxon>Magnoliopsida</taxon>
        <taxon>Proteales</taxon>
        <taxon>Proteaceae</taxon>
        <taxon>Protea</taxon>
    </lineage>
</organism>
<evidence type="ECO:0000313" key="6">
    <source>
        <dbReference type="Proteomes" id="UP001141806"/>
    </source>
</evidence>
<dbReference type="GO" id="GO:0080043">
    <property type="term" value="F:quercetin 3-O-glucosyltransferase activity"/>
    <property type="evidence" value="ECO:0007669"/>
    <property type="project" value="TreeGrafter"/>
</dbReference>